<reference evidence="4" key="1">
    <citation type="submission" date="2021-12" db="EMBL/GenBank/DDBJ databases">
        <authorList>
            <person name="Veyrier F.J."/>
        </authorList>
    </citation>
    <scope>NUCLEOTIDE SEQUENCE</scope>
    <source>
        <strain evidence="4">SAG 1488-6</strain>
    </source>
</reference>
<feature type="compositionally biased region" description="Basic and acidic residues" evidence="1">
    <location>
        <begin position="126"/>
        <end position="150"/>
    </location>
</feature>
<organism evidence="4 5">
    <name type="scientific">Vitreoscilla stercoraria</name>
    <dbReference type="NCBI Taxonomy" id="61"/>
    <lineage>
        <taxon>Bacteria</taxon>
        <taxon>Pseudomonadati</taxon>
        <taxon>Pseudomonadota</taxon>
        <taxon>Betaproteobacteria</taxon>
        <taxon>Neisseriales</taxon>
        <taxon>Neisseriaceae</taxon>
        <taxon>Vitreoscilla</taxon>
    </lineage>
</organism>
<evidence type="ECO:0000259" key="3">
    <source>
        <dbReference type="PROSITE" id="PS51724"/>
    </source>
</evidence>
<reference evidence="4" key="2">
    <citation type="journal article" date="2022" name="Res Sq">
        <title>Evolution of multicellular longitudinally dividing oral cavity symbionts (Neisseriaceae).</title>
        <authorList>
            <person name="Nyongesa S."/>
            <person name="Weber P."/>
            <person name="Bernet E."/>
            <person name="Pullido F."/>
            <person name="Nieckarz M."/>
            <person name="Delaby M."/>
            <person name="Nieves C."/>
            <person name="Viehboeck T."/>
            <person name="Krause N."/>
            <person name="Rivera-Millot A."/>
            <person name="Nakamura A."/>
            <person name="Vischer N."/>
            <person name="VanNieuwenhze M."/>
            <person name="Brun Y."/>
            <person name="Cava F."/>
            <person name="Bulgheresi S."/>
            <person name="Veyrier F."/>
        </authorList>
    </citation>
    <scope>NUCLEOTIDE SEQUENCE</scope>
    <source>
        <strain evidence="4">SAG 1488-6</strain>
    </source>
</reference>
<feature type="transmembrane region" description="Helical" evidence="2">
    <location>
        <begin position="21"/>
        <end position="40"/>
    </location>
</feature>
<keyword evidence="5" id="KW-1185">Reference proteome</keyword>
<evidence type="ECO:0000256" key="1">
    <source>
        <dbReference type="SAM" id="MobiDB-lite"/>
    </source>
</evidence>
<gene>
    <name evidence="4" type="ORF">LVJ81_10790</name>
</gene>
<keyword evidence="2" id="KW-0472">Membrane</keyword>
<keyword evidence="2" id="KW-0812">Transmembrane</keyword>
<keyword evidence="2" id="KW-1133">Transmembrane helix</keyword>
<dbReference type="InterPro" id="IPR007730">
    <property type="entry name" value="SPOR-like_dom"/>
</dbReference>
<evidence type="ECO:0000256" key="2">
    <source>
        <dbReference type="SAM" id="Phobius"/>
    </source>
</evidence>
<protein>
    <submittedName>
        <fullName evidence="4">SPOR domain-containing protein</fullName>
    </submittedName>
</protein>
<proteinExistence type="predicted"/>
<dbReference type="SUPFAM" id="SSF110997">
    <property type="entry name" value="Sporulation related repeat"/>
    <property type="match status" value="1"/>
</dbReference>
<feature type="region of interest" description="Disordered" evidence="1">
    <location>
        <begin position="171"/>
        <end position="210"/>
    </location>
</feature>
<evidence type="ECO:0000313" key="4">
    <source>
        <dbReference type="EMBL" id="UOO92102.1"/>
    </source>
</evidence>
<name>A0ABY4E9H1_VITST</name>
<feature type="domain" description="SPOR" evidence="3">
    <location>
        <begin position="194"/>
        <end position="272"/>
    </location>
</feature>
<feature type="region of interest" description="Disordered" evidence="1">
    <location>
        <begin position="113"/>
        <end position="150"/>
    </location>
</feature>
<dbReference type="InterPro" id="IPR036680">
    <property type="entry name" value="SPOR-like_sf"/>
</dbReference>
<dbReference type="RefSeq" id="WP_081619558.1">
    <property type="nucleotide sequence ID" value="NZ_CP091512.1"/>
</dbReference>
<accession>A0ABY4E9H1</accession>
<sequence length="272" mass="29223">MNKKMYQRQSKSKSSGKTLTGILIGLILGAVIIAVLLWFLNQNRVPTEPQKTSQNKDVEIMIPNQAVLPDTREISGSVASAVSVVEESVSGWIEVDEGLDEADKSVSLSPVILPSSKSETGQSSLTDEKAKDKPELKKQPEVKKPVEHKAPVAPEKIKPSAEQILEHGSVEKARAAAKTETVAKETPPKKEAINKKATSAKVQAGSYGKTEQAEAQRAKLALLGIASHIESAQVNGKTVHRVRTETLSGEQAAQVRQKLQQQGIDAITVSGQ</sequence>
<dbReference type="Gene3D" id="3.30.70.1070">
    <property type="entry name" value="Sporulation related repeat"/>
    <property type="match status" value="1"/>
</dbReference>
<dbReference type="EMBL" id="CP091512">
    <property type="protein sequence ID" value="UOO92102.1"/>
    <property type="molecule type" value="Genomic_DNA"/>
</dbReference>
<feature type="compositionally biased region" description="Basic and acidic residues" evidence="1">
    <location>
        <begin position="181"/>
        <end position="194"/>
    </location>
</feature>
<dbReference type="Proteomes" id="UP000832034">
    <property type="component" value="Chromosome"/>
</dbReference>
<dbReference type="PROSITE" id="PS51724">
    <property type="entry name" value="SPOR"/>
    <property type="match status" value="1"/>
</dbReference>
<dbReference type="Pfam" id="PF05036">
    <property type="entry name" value="SPOR"/>
    <property type="match status" value="1"/>
</dbReference>
<evidence type="ECO:0000313" key="5">
    <source>
        <dbReference type="Proteomes" id="UP000832034"/>
    </source>
</evidence>